<dbReference type="GO" id="GO:0006355">
    <property type="term" value="P:regulation of DNA-templated transcription"/>
    <property type="evidence" value="ECO:0007669"/>
    <property type="project" value="TreeGrafter"/>
</dbReference>
<dbReference type="HOGENOM" id="CLU_000445_44_1_7"/>
<gene>
    <name evidence="2" type="ordered locus">Abu_1562</name>
</gene>
<protein>
    <submittedName>
        <fullName evidence="2">Transcriptional regulator, ThiJ/PfpI family</fullName>
    </submittedName>
</protein>
<dbReference type="InterPro" id="IPR052158">
    <property type="entry name" value="INH-QAR"/>
</dbReference>
<proteinExistence type="predicted"/>
<evidence type="ECO:0000313" key="3">
    <source>
        <dbReference type="Proteomes" id="UP000001136"/>
    </source>
</evidence>
<dbReference type="CDD" id="cd03139">
    <property type="entry name" value="GATase1_PfpI_2"/>
    <property type="match status" value="1"/>
</dbReference>
<dbReference type="KEGG" id="abu:Abu_1562"/>
<evidence type="ECO:0000259" key="1">
    <source>
        <dbReference type="Pfam" id="PF01965"/>
    </source>
</evidence>
<dbReference type="AlphaFoldDB" id="A8EV37"/>
<sequence>MLKKRRFMQKVVGIFVFDDIEVLDFCGPFEVLSVTRLDESKRLESLSPFDVKLVAMTKDVIFTKGNMKIIPDFDFKTCPKLDILIVPGGMGTRKLMYDERVLDFISKKANEVELLTSVCTGSLILASAKLLDGVNATTHWKSLQRMEDEFKNVKVCKDKHYVEDGNIISSAGISAGIDMALYIVKRYFGENVSRATAKHMEYPYLEENKRRIEI</sequence>
<dbReference type="SUPFAM" id="SSF52317">
    <property type="entry name" value="Class I glutamine amidotransferase-like"/>
    <property type="match status" value="1"/>
</dbReference>
<organism evidence="2 3">
    <name type="scientific">Aliarcobacter butzleri (strain RM4018)</name>
    <name type="common">Arcobacter butzleri</name>
    <dbReference type="NCBI Taxonomy" id="367737"/>
    <lineage>
        <taxon>Bacteria</taxon>
        <taxon>Pseudomonadati</taxon>
        <taxon>Campylobacterota</taxon>
        <taxon>Epsilonproteobacteria</taxon>
        <taxon>Campylobacterales</taxon>
        <taxon>Arcobacteraceae</taxon>
        <taxon>Aliarcobacter</taxon>
    </lineage>
</organism>
<feature type="domain" description="DJ-1/PfpI" evidence="1">
    <location>
        <begin position="12"/>
        <end position="185"/>
    </location>
</feature>
<evidence type="ECO:0000313" key="2">
    <source>
        <dbReference type="EMBL" id="ABV67810.1"/>
    </source>
</evidence>
<dbReference type="PANTHER" id="PTHR43130">
    <property type="entry name" value="ARAC-FAMILY TRANSCRIPTIONAL REGULATOR"/>
    <property type="match status" value="1"/>
</dbReference>
<dbReference type="InterPro" id="IPR002818">
    <property type="entry name" value="DJ-1/PfpI"/>
</dbReference>
<dbReference type="Proteomes" id="UP000001136">
    <property type="component" value="Chromosome"/>
</dbReference>
<dbReference type="eggNOG" id="COG4977">
    <property type="taxonomic scope" value="Bacteria"/>
</dbReference>
<dbReference type="Gene3D" id="3.40.50.880">
    <property type="match status" value="1"/>
</dbReference>
<dbReference type="PANTHER" id="PTHR43130:SF14">
    <property type="entry name" value="DJ-1_PFPI DOMAIN-CONTAINING PROTEIN"/>
    <property type="match status" value="1"/>
</dbReference>
<dbReference type="InterPro" id="IPR029062">
    <property type="entry name" value="Class_I_gatase-like"/>
</dbReference>
<dbReference type="EMBL" id="CP000361">
    <property type="protein sequence ID" value="ABV67810.1"/>
    <property type="molecule type" value="Genomic_DNA"/>
</dbReference>
<accession>A8EV37</accession>
<keyword evidence="3" id="KW-1185">Reference proteome</keyword>
<reference evidence="2 3" key="1">
    <citation type="journal article" date="2007" name="PLoS ONE">
        <title>The complete genome sequence and analysis of the Epsilonproteobacterium Arcobacter butzleri.</title>
        <authorList>
            <person name="Miller W.G."/>
            <person name="Parker C.T."/>
            <person name="Rubenfield M."/>
            <person name="Mendz G.L."/>
            <person name="Woesten M.M.S.M."/>
            <person name="Ussery D.W."/>
            <person name="Stolz J.F."/>
            <person name="Binnewies T.T."/>
            <person name="Hallin P.F."/>
            <person name="Wang G."/>
            <person name="Malek J.A."/>
            <person name="Rogosin A."/>
            <person name="Stanker L.H."/>
            <person name="Mandrell R.E."/>
        </authorList>
    </citation>
    <scope>NUCLEOTIDE SEQUENCE [LARGE SCALE GENOMIC DNA]</scope>
    <source>
        <strain evidence="2 3">RM4018</strain>
    </source>
</reference>
<dbReference type="Pfam" id="PF01965">
    <property type="entry name" value="DJ-1_PfpI"/>
    <property type="match status" value="1"/>
</dbReference>
<name>A8EV37_ALIB4</name>
<dbReference type="STRING" id="367737.Abu_1562"/>